<sequence length="289" mass="33842">MPTANKPHRRRRAENGQMNNLNDPQEWNIRPEQRGGGGGSDGNKWNYALLVPMISLAAFRWIWSRESQREVLEVKEKYDKSMQAIRDDMELKYKDTLRENRRETVHLELELEKEKNRVQGYRQAIASQSQQLMEERRRLSQEREALTGEKSRLLQAGAAGALFHTALERESESEWHRGAIAALREVEEGLVERQEAFCSILVPREKRLEMEKDLLVRAGRERALAQLDMEAGLKDIFKNDRHCAQYLNTDKRKNGSLMWIYLRYWQLQVTLQKHRRAEATLLGTQSSNL</sequence>
<feature type="coiled-coil region" evidence="1">
    <location>
        <begin position="97"/>
        <end position="156"/>
    </location>
</feature>
<feature type="compositionally biased region" description="Polar residues" evidence="2">
    <location>
        <begin position="16"/>
        <end position="25"/>
    </location>
</feature>
<reference evidence="4" key="1">
    <citation type="submission" date="2018-06" db="EMBL/GenBank/DDBJ databases">
        <title>Genome assembly of Danube salmon.</title>
        <authorList>
            <person name="Macqueen D.J."/>
            <person name="Gundappa M.K."/>
        </authorList>
    </citation>
    <scope>NUCLEOTIDE SEQUENCE [LARGE SCALE GENOMIC DNA]</scope>
</reference>
<dbReference type="InterPro" id="IPR034607">
    <property type="entry name" value="CCDC127"/>
</dbReference>
<evidence type="ECO:0000256" key="2">
    <source>
        <dbReference type="SAM" id="MobiDB-lite"/>
    </source>
</evidence>
<reference evidence="3" key="2">
    <citation type="submission" date="2025-08" db="UniProtKB">
        <authorList>
            <consortium name="Ensembl"/>
        </authorList>
    </citation>
    <scope>IDENTIFICATION</scope>
</reference>
<organism evidence="3 4">
    <name type="scientific">Hucho hucho</name>
    <name type="common">huchen</name>
    <dbReference type="NCBI Taxonomy" id="62062"/>
    <lineage>
        <taxon>Eukaryota</taxon>
        <taxon>Metazoa</taxon>
        <taxon>Chordata</taxon>
        <taxon>Craniata</taxon>
        <taxon>Vertebrata</taxon>
        <taxon>Euteleostomi</taxon>
        <taxon>Actinopterygii</taxon>
        <taxon>Neopterygii</taxon>
        <taxon>Teleostei</taxon>
        <taxon>Protacanthopterygii</taxon>
        <taxon>Salmoniformes</taxon>
        <taxon>Salmonidae</taxon>
        <taxon>Salmoninae</taxon>
        <taxon>Hucho</taxon>
    </lineage>
</organism>
<dbReference type="Ensembl" id="ENSHHUT00000049813.1">
    <property type="protein sequence ID" value="ENSHHUP00000048063.1"/>
    <property type="gene ID" value="ENSHHUG00000029169.1"/>
</dbReference>
<dbReference type="AlphaFoldDB" id="A0A4W5NDQ3"/>
<name>A0A4W5NDQ3_9TELE</name>
<dbReference type="PANTHER" id="PTHR31958:SF2">
    <property type="entry name" value="COILED-COIL DOMAIN-CONTAINING PROTEIN 127"/>
    <property type="match status" value="1"/>
</dbReference>
<dbReference type="PANTHER" id="PTHR31958">
    <property type="entry name" value="COILED-COIL DOMAIN-CONTAINING PROTEIN 127"/>
    <property type="match status" value="1"/>
</dbReference>
<dbReference type="GeneTree" id="ENSGT00390000008818"/>
<feature type="compositionally biased region" description="Basic residues" evidence="2">
    <location>
        <begin position="1"/>
        <end position="12"/>
    </location>
</feature>
<proteinExistence type="predicted"/>
<evidence type="ECO:0000313" key="3">
    <source>
        <dbReference type="Ensembl" id="ENSHHUP00000048063.1"/>
    </source>
</evidence>
<evidence type="ECO:0000256" key="1">
    <source>
        <dbReference type="SAM" id="Coils"/>
    </source>
</evidence>
<protein>
    <submittedName>
        <fullName evidence="3">Coiled-coil domain containing 127b</fullName>
    </submittedName>
</protein>
<reference evidence="3" key="3">
    <citation type="submission" date="2025-09" db="UniProtKB">
        <authorList>
            <consortium name="Ensembl"/>
        </authorList>
    </citation>
    <scope>IDENTIFICATION</scope>
</reference>
<keyword evidence="4" id="KW-1185">Reference proteome</keyword>
<feature type="region of interest" description="Disordered" evidence="2">
    <location>
        <begin position="1"/>
        <end position="40"/>
    </location>
</feature>
<accession>A0A4W5NDQ3</accession>
<dbReference type="STRING" id="62062.ENSHHUP00000048063"/>
<evidence type="ECO:0000313" key="4">
    <source>
        <dbReference type="Proteomes" id="UP000314982"/>
    </source>
</evidence>
<dbReference type="Proteomes" id="UP000314982">
    <property type="component" value="Unassembled WGS sequence"/>
</dbReference>
<keyword evidence="1" id="KW-0175">Coiled coil</keyword>